<accession>A0A160FTP1</accession>
<dbReference type="KEGG" id="buz:AYM40_29140"/>
<sequence>MRRALRMMLGAATSSSGAVRLAGRELVAEETAAFYGPFASHIIVGMACIRVNEHEIKPGWRCLVIDCDRRHTLQFQLSRAGAMAQSDLCTSDMSFVSAQLLADGVSVVMFTRAHNLPSTGALRDFAGCFVRQGGCIVVTADSANPRTLRLKRSLPALGFAWLEAADGTPASGWATSVGGFFNVGRD</sequence>
<evidence type="ECO:0000313" key="2">
    <source>
        <dbReference type="Proteomes" id="UP000076852"/>
    </source>
</evidence>
<dbReference type="Proteomes" id="UP000076852">
    <property type="component" value="Chromosome 2"/>
</dbReference>
<dbReference type="EMBL" id="CP014579">
    <property type="protein sequence ID" value="ANB76314.1"/>
    <property type="molecule type" value="Genomic_DNA"/>
</dbReference>
<organism evidence="1 2">
    <name type="scientific">Paraburkholderia phytofirmans OLGA172</name>
    <dbReference type="NCBI Taxonomy" id="1417228"/>
    <lineage>
        <taxon>Bacteria</taxon>
        <taxon>Pseudomonadati</taxon>
        <taxon>Pseudomonadota</taxon>
        <taxon>Betaproteobacteria</taxon>
        <taxon>Burkholderiales</taxon>
        <taxon>Burkholderiaceae</taxon>
        <taxon>Paraburkholderia</taxon>
    </lineage>
</organism>
<dbReference type="AlphaFoldDB" id="A0A160FTP1"/>
<protein>
    <submittedName>
        <fullName evidence="1">Uncharacterized protein</fullName>
    </submittedName>
</protein>
<proteinExistence type="predicted"/>
<keyword evidence="2" id="KW-1185">Reference proteome</keyword>
<gene>
    <name evidence="1" type="ORF">AYM40_29140</name>
</gene>
<reference evidence="1 2" key="1">
    <citation type="journal article" date="2016" name="Gene">
        <title>PacBio SMRT assembly of a complex multi-replicon genome reveals chlorocatechol degradative operon in a region of genome plasticity.</title>
        <authorList>
            <person name="Ricker N."/>
            <person name="Shen S.Y."/>
            <person name="Goordial J."/>
            <person name="Jin S."/>
            <person name="Fulthorpe R.R."/>
        </authorList>
    </citation>
    <scope>NUCLEOTIDE SEQUENCE [LARGE SCALE GENOMIC DNA]</scope>
    <source>
        <strain evidence="1 2">OLGA172</strain>
    </source>
</reference>
<name>A0A160FTP1_9BURK</name>
<evidence type="ECO:0000313" key="1">
    <source>
        <dbReference type="EMBL" id="ANB76314.1"/>
    </source>
</evidence>